<name>A0A0V7ZXA8_9CYAN</name>
<protein>
    <submittedName>
        <fullName evidence="1">Uncharacterized protein</fullName>
    </submittedName>
</protein>
<keyword evidence="2" id="KW-1185">Reference proteome</keyword>
<proteinExistence type="predicted"/>
<dbReference type="OrthoDB" id="516318at2"/>
<evidence type="ECO:0000313" key="2">
    <source>
        <dbReference type="Proteomes" id="UP000053372"/>
    </source>
</evidence>
<organism evidence="1 2">
    <name type="scientific">Mastigocoleus testarum BC008</name>
    <dbReference type="NCBI Taxonomy" id="371196"/>
    <lineage>
        <taxon>Bacteria</taxon>
        <taxon>Bacillati</taxon>
        <taxon>Cyanobacteriota</taxon>
        <taxon>Cyanophyceae</taxon>
        <taxon>Nostocales</taxon>
        <taxon>Hapalosiphonaceae</taxon>
        <taxon>Mastigocoleus</taxon>
    </lineage>
</organism>
<comment type="caution">
    <text evidence="1">The sequence shown here is derived from an EMBL/GenBank/DDBJ whole genome shotgun (WGS) entry which is preliminary data.</text>
</comment>
<accession>A0A0V7ZXA8</accession>
<gene>
    <name evidence="1" type="ORF">BC008_02790</name>
</gene>
<dbReference type="RefSeq" id="WP_027844900.1">
    <property type="nucleotide sequence ID" value="NZ_LMTZ01000037.1"/>
</dbReference>
<dbReference type="AlphaFoldDB" id="A0A0V7ZXA8"/>
<dbReference type="Proteomes" id="UP000053372">
    <property type="component" value="Unassembled WGS sequence"/>
</dbReference>
<evidence type="ECO:0000313" key="1">
    <source>
        <dbReference type="EMBL" id="KST69010.1"/>
    </source>
</evidence>
<sequence length="132" mass="15205">MSTELKLDDLKKIRQELTKLINIIRAEVSDAFDMGEISTQQWLRARDKWGDLETIELELQGYIDYIELDFILNTNVDSPYSRILQATNSLKNSARNIDNFNNFLSDVTEVLNIFTSTVRAFQTGGIIDLQEI</sequence>
<reference evidence="1 2" key="1">
    <citation type="journal article" date="2015" name="Genome Announc.">
        <title>Draft Genome of the Euendolithic (true boring) Cyanobacterium Mastigocoleus testarum strain BC008.</title>
        <authorList>
            <person name="Guida B.S."/>
            <person name="Garcia-Pichel F."/>
        </authorList>
    </citation>
    <scope>NUCLEOTIDE SEQUENCE [LARGE SCALE GENOMIC DNA]</scope>
    <source>
        <strain evidence="1 2">BC008</strain>
    </source>
</reference>
<dbReference type="EMBL" id="LMTZ01000037">
    <property type="protein sequence ID" value="KST69010.1"/>
    <property type="molecule type" value="Genomic_DNA"/>
</dbReference>